<name>A0AA86N4R7_9EUKA</name>
<dbReference type="Proteomes" id="UP001642409">
    <property type="component" value="Unassembled WGS sequence"/>
</dbReference>
<dbReference type="EMBL" id="CATOUU010000003">
    <property type="protein sequence ID" value="CAI9912721.1"/>
    <property type="molecule type" value="Genomic_DNA"/>
</dbReference>
<dbReference type="EMBL" id="CAXDID020000038">
    <property type="protein sequence ID" value="CAL5998613.1"/>
    <property type="molecule type" value="Genomic_DNA"/>
</dbReference>
<gene>
    <name evidence="3" type="ORF">HINF_LOCUS15821</name>
    <name evidence="4" type="ORF">HINF_LOCUS31336</name>
    <name evidence="2" type="ORF">HINF_LOCUS366</name>
    <name evidence="5" type="ORF">HINF_LOCUS49819</name>
</gene>
<dbReference type="EMBL" id="CAXDID020000105">
    <property type="protein sequence ID" value="CAL6027468.1"/>
    <property type="molecule type" value="Genomic_DNA"/>
</dbReference>
<organism evidence="2">
    <name type="scientific">Hexamita inflata</name>
    <dbReference type="NCBI Taxonomy" id="28002"/>
    <lineage>
        <taxon>Eukaryota</taxon>
        <taxon>Metamonada</taxon>
        <taxon>Diplomonadida</taxon>
        <taxon>Hexamitidae</taxon>
        <taxon>Hexamitinae</taxon>
        <taxon>Hexamita</taxon>
    </lineage>
</organism>
<accession>A0AA86N4R7</accession>
<evidence type="ECO:0000313" key="6">
    <source>
        <dbReference type="Proteomes" id="UP001642409"/>
    </source>
</evidence>
<dbReference type="EMBL" id="CAXDID020000236">
    <property type="protein sequence ID" value="CAL6061671.1"/>
    <property type="molecule type" value="Genomic_DNA"/>
</dbReference>
<comment type="caution">
    <text evidence="2">The sequence shown here is derived from an EMBL/GenBank/DDBJ whole genome shotgun (WGS) entry which is preliminary data.</text>
</comment>
<feature type="coiled-coil region" evidence="1">
    <location>
        <begin position="24"/>
        <end position="72"/>
    </location>
</feature>
<evidence type="ECO:0000313" key="4">
    <source>
        <dbReference type="EMBL" id="CAL6027468.1"/>
    </source>
</evidence>
<reference evidence="2" key="1">
    <citation type="submission" date="2023-06" db="EMBL/GenBank/DDBJ databases">
        <authorList>
            <person name="Kurt Z."/>
        </authorList>
    </citation>
    <scope>NUCLEOTIDE SEQUENCE</scope>
</reference>
<evidence type="ECO:0000256" key="1">
    <source>
        <dbReference type="SAM" id="Coils"/>
    </source>
</evidence>
<dbReference type="AlphaFoldDB" id="A0AA86N4R7"/>
<evidence type="ECO:0000313" key="5">
    <source>
        <dbReference type="EMBL" id="CAL6061671.1"/>
    </source>
</evidence>
<keyword evidence="6" id="KW-1185">Reference proteome</keyword>
<keyword evidence="1" id="KW-0175">Coiled coil</keyword>
<evidence type="ECO:0000313" key="3">
    <source>
        <dbReference type="EMBL" id="CAL5998613.1"/>
    </source>
</evidence>
<sequence>MNLQGQSGQEIQLTYDDGEWQLTSLESTKEIRRLQKENDALKTDNEELNKQLKKALRLAAVLQLDLQRLTQQAGQSIKFSNEQTRKEFMETSPEELISKRLMIEK</sequence>
<proteinExistence type="predicted"/>
<evidence type="ECO:0000313" key="2">
    <source>
        <dbReference type="EMBL" id="CAI9912721.1"/>
    </source>
</evidence>
<protein>
    <submittedName>
        <fullName evidence="2">Uncharacterized protein</fullName>
    </submittedName>
</protein>
<reference evidence="3 6" key="2">
    <citation type="submission" date="2024-07" db="EMBL/GenBank/DDBJ databases">
        <authorList>
            <person name="Akdeniz Z."/>
        </authorList>
    </citation>
    <scope>NUCLEOTIDE SEQUENCE [LARGE SCALE GENOMIC DNA]</scope>
</reference>